<evidence type="ECO:0000259" key="5">
    <source>
        <dbReference type="PROSITE" id="PS50911"/>
    </source>
</evidence>
<evidence type="ECO:0000313" key="7">
    <source>
        <dbReference type="Proteomes" id="UP000194606"/>
    </source>
</evidence>
<dbReference type="InterPro" id="IPR038765">
    <property type="entry name" value="Papain-like_cys_pep_sf"/>
</dbReference>
<evidence type="ECO:0000256" key="3">
    <source>
        <dbReference type="SAM" id="MobiDB-lite"/>
    </source>
</evidence>
<evidence type="ECO:0000256" key="2">
    <source>
        <dbReference type="SAM" id="Coils"/>
    </source>
</evidence>
<evidence type="ECO:0000256" key="1">
    <source>
        <dbReference type="ARBA" id="ARBA00022729"/>
    </source>
</evidence>
<evidence type="ECO:0000313" key="6">
    <source>
        <dbReference type="EMBL" id="OUK05656.1"/>
    </source>
</evidence>
<organism evidence="6 7">
    <name type="scientific">Lactococcus petauri</name>
    <dbReference type="NCBI Taxonomy" id="1940789"/>
    <lineage>
        <taxon>Bacteria</taxon>
        <taxon>Bacillati</taxon>
        <taxon>Bacillota</taxon>
        <taxon>Bacilli</taxon>
        <taxon>Lactobacillales</taxon>
        <taxon>Streptococcaceae</taxon>
        <taxon>Lactococcus</taxon>
    </lineage>
</organism>
<dbReference type="Gene3D" id="6.10.250.3150">
    <property type="match status" value="1"/>
</dbReference>
<dbReference type="Proteomes" id="UP000194606">
    <property type="component" value="Unassembled WGS sequence"/>
</dbReference>
<dbReference type="InterPro" id="IPR057309">
    <property type="entry name" value="PcsB_CC"/>
</dbReference>
<name>A0A252CGI3_9LACT</name>
<keyword evidence="2" id="KW-0175">Coiled coil</keyword>
<dbReference type="Pfam" id="PF24568">
    <property type="entry name" value="CC_PcsB"/>
    <property type="match status" value="1"/>
</dbReference>
<evidence type="ECO:0000256" key="4">
    <source>
        <dbReference type="SAM" id="SignalP"/>
    </source>
</evidence>
<gene>
    <name evidence="6" type="ORF">BZZ03_01200</name>
</gene>
<feature type="compositionally biased region" description="Pro residues" evidence="3">
    <location>
        <begin position="281"/>
        <end position="291"/>
    </location>
</feature>
<feature type="region of interest" description="Disordered" evidence="3">
    <location>
        <begin position="260"/>
        <end position="294"/>
    </location>
</feature>
<reference evidence="6 7" key="1">
    <citation type="submission" date="2017-02" db="EMBL/GenBank/DDBJ databases">
        <authorList>
            <person name="Peterson S.W."/>
        </authorList>
    </citation>
    <scope>NUCLEOTIDE SEQUENCE [LARGE SCALE GENOMIC DNA]</scope>
    <source>
        <strain evidence="6">159469</strain>
    </source>
</reference>
<sequence length="392" mass="41815">MKKKLIMTLMLSTVVLTTGAPLAAVKADSTENKLAAQDSKIANLKDEASLAQAKVEAVGTQVGALKAKQTSMQEQIEKLLEQQKAQSTQIRELDKNIEERSHALEAQARSAQTDGSATNYISAILDSKSLTNAIQKITAMSTVAGANKAMIVQQEQDQKNVQAKLKDNMEKYAEVTRLQQELSTQADELATQEAQLKVAQLNYQATITSEEGKKQELLTQKAEAEQAAQEAVQAQKVAAQESVVAQQEKVKETVVENKPAPVAPPVVDEGNPTVEPEIEQPKPPITDPKPPVSTTNPYPAGQCTAYVWDYFGGAIPTYVGNAADWVRYANSGPAAGTIAVFPPGNQGAGGVGHVAVVISVSGSTMRVKEGNFNGGWGTERECSTAGVSFIRP</sequence>
<proteinExistence type="predicted"/>
<feature type="coiled-coil region" evidence="2">
    <location>
        <begin position="27"/>
        <end position="96"/>
    </location>
</feature>
<dbReference type="Gene3D" id="3.90.1720.10">
    <property type="entry name" value="endopeptidase domain like (from Nostoc punctiforme)"/>
    <property type="match status" value="1"/>
</dbReference>
<dbReference type="SUPFAM" id="SSF54001">
    <property type="entry name" value="Cysteine proteinases"/>
    <property type="match status" value="1"/>
</dbReference>
<dbReference type="PROSITE" id="PS50911">
    <property type="entry name" value="CHAP"/>
    <property type="match status" value="1"/>
</dbReference>
<keyword evidence="1 4" id="KW-0732">Signal</keyword>
<dbReference type="AlphaFoldDB" id="A0A252CGI3"/>
<feature type="coiled-coil region" evidence="2">
    <location>
        <begin position="175"/>
        <end position="234"/>
    </location>
</feature>
<dbReference type="Pfam" id="PF05257">
    <property type="entry name" value="CHAP"/>
    <property type="match status" value="1"/>
</dbReference>
<dbReference type="RefSeq" id="WP_086582386.1">
    <property type="nucleotide sequence ID" value="NZ_MUIZ01000001.1"/>
</dbReference>
<feature type="chain" id="PRO_5013259288" evidence="4">
    <location>
        <begin position="24"/>
        <end position="392"/>
    </location>
</feature>
<dbReference type="PRINTS" id="PR01852">
    <property type="entry name" value="SIBAPROTEIN"/>
</dbReference>
<protein>
    <submittedName>
        <fullName evidence="6">CHAP domain-containing protein</fullName>
    </submittedName>
</protein>
<feature type="signal peptide" evidence="4">
    <location>
        <begin position="1"/>
        <end position="23"/>
    </location>
</feature>
<accession>A0A252CGI3</accession>
<feature type="domain" description="Peptidase C51" evidence="5">
    <location>
        <begin position="278"/>
        <end position="391"/>
    </location>
</feature>
<dbReference type="InterPro" id="IPR007921">
    <property type="entry name" value="CHAP_dom"/>
</dbReference>
<dbReference type="EMBL" id="MUIZ01000001">
    <property type="protein sequence ID" value="OUK05656.1"/>
    <property type="molecule type" value="Genomic_DNA"/>
</dbReference>
<dbReference type="InterPro" id="IPR009148">
    <property type="entry name" value="PcsB-like"/>
</dbReference>
<comment type="caution">
    <text evidence="6">The sequence shown here is derived from an EMBL/GenBank/DDBJ whole genome shotgun (WGS) entry which is preliminary data.</text>
</comment>